<dbReference type="InterPro" id="IPR050498">
    <property type="entry name" value="Ycf3"/>
</dbReference>
<dbReference type="PANTHER" id="PTHR44858">
    <property type="entry name" value="TETRATRICOPEPTIDE REPEAT PROTEIN 6"/>
    <property type="match status" value="1"/>
</dbReference>
<dbReference type="InterPro" id="IPR011990">
    <property type="entry name" value="TPR-like_helical_dom_sf"/>
</dbReference>
<dbReference type="Proteomes" id="UP000317909">
    <property type="component" value="Chromosome"/>
</dbReference>
<sequence>MNVTAKALIYSHFIRTTAAVATLALAGCGDARAKTESPTAAEVAAEESRADKQGLESLAKLQWSSLSAAATSDDPSSFNGERLRYLSTGPEGFEYLLKLLKDPELPSNEAVLALLVVEQMGPSIKSPELRIEAVSQILSMRDTGSTDELRDACSTSLMTMLNLAIEASPEDSNLYFFRGDEQLSRKEYGKAISDLTRALEIRPQFSNANNLRGIAYRGIGDNERAIEEYSAALTIEPDYPDVLIMRADAYLEASQPEKAVSDITAAIQLDGKMPHAYEVRARAYHALGREEESKSDLERAKGMRASSTSSATHPATTP</sequence>
<dbReference type="SUPFAM" id="SSF48452">
    <property type="entry name" value="TPR-like"/>
    <property type="match status" value="1"/>
</dbReference>
<evidence type="ECO:0000313" key="6">
    <source>
        <dbReference type="Proteomes" id="UP000317909"/>
    </source>
</evidence>
<evidence type="ECO:0000256" key="2">
    <source>
        <dbReference type="ARBA" id="ARBA00022803"/>
    </source>
</evidence>
<name>A0A517TYH8_9BACT</name>
<dbReference type="KEGG" id="llh:I41_25940"/>
<dbReference type="PROSITE" id="PS50005">
    <property type="entry name" value="TPR"/>
    <property type="match status" value="2"/>
</dbReference>
<keyword evidence="2 3" id="KW-0802">TPR repeat</keyword>
<accession>A0A517TYH8</accession>
<dbReference type="SMART" id="SM00028">
    <property type="entry name" value="TPR"/>
    <property type="match status" value="4"/>
</dbReference>
<feature type="repeat" description="TPR" evidence="3">
    <location>
        <begin position="172"/>
        <end position="205"/>
    </location>
</feature>
<dbReference type="PROSITE" id="PS51257">
    <property type="entry name" value="PROKAR_LIPOPROTEIN"/>
    <property type="match status" value="1"/>
</dbReference>
<feature type="region of interest" description="Disordered" evidence="4">
    <location>
        <begin position="288"/>
        <end position="318"/>
    </location>
</feature>
<dbReference type="AlphaFoldDB" id="A0A517TYH8"/>
<reference evidence="5 6" key="1">
    <citation type="submission" date="2019-02" db="EMBL/GenBank/DDBJ databases">
        <title>Deep-cultivation of Planctomycetes and their phenomic and genomic characterization uncovers novel biology.</title>
        <authorList>
            <person name="Wiegand S."/>
            <person name="Jogler M."/>
            <person name="Boedeker C."/>
            <person name="Pinto D."/>
            <person name="Vollmers J."/>
            <person name="Rivas-Marin E."/>
            <person name="Kohn T."/>
            <person name="Peeters S.H."/>
            <person name="Heuer A."/>
            <person name="Rast P."/>
            <person name="Oberbeckmann S."/>
            <person name="Bunk B."/>
            <person name="Jeske O."/>
            <person name="Meyerdierks A."/>
            <person name="Storesund J.E."/>
            <person name="Kallscheuer N."/>
            <person name="Luecker S."/>
            <person name="Lage O.M."/>
            <person name="Pohl T."/>
            <person name="Merkel B.J."/>
            <person name="Hornburger P."/>
            <person name="Mueller R.-W."/>
            <person name="Bruemmer F."/>
            <person name="Labrenz M."/>
            <person name="Spormann A.M."/>
            <person name="Op den Camp H."/>
            <person name="Overmann J."/>
            <person name="Amann R."/>
            <person name="Jetten M.S.M."/>
            <person name="Mascher T."/>
            <person name="Medema M.H."/>
            <person name="Devos D.P."/>
            <person name="Kaster A.-K."/>
            <person name="Ovreas L."/>
            <person name="Rohde M."/>
            <person name="Galperin M.Y."/>
            <person name="Jogler C."/>
        </authorList>
    </citation>
    <scope>NUCLEOTIDE SEQUENCE [LARGE SCALE GENOMIC DNA]</scope>
    <source>
        <strain evidence="5 6">I41</strain>
    </source>
</reference>
<protein>
    <submittedName>
        <fullName evidence="5">Lipoprotein NlpI</fullName>
    </submittedName>
</protein>
<feature type="compositionally biased region" description="Basic and acidic residues" evidence="4">
    <location>
        <begin position="288"/>
        <end position="301"/>
    </location>
</feature>
<organism evidence="5 6">
    <name type="scientific">Lacipirellula limnantheis</name>
    <dbReference type="NCBI Taxonomy" id="2528024"/>
    <lineage>
        <taxon>Bacteria</taxon>
        <taxon>Pseudomonadati</taxon>
        <taxon>Planctomycetota</taxon>
        <taxon>Planctomycetia</taxon>
        <taxon>Pirellulales</taxon>
        <taxon>Lacipirellulaceae</taxon>
        <taxon>Lacipirellula</taxon>
    </lineage>
</organism>
<dbReference type="PANTHER" id="PTHR44858:SF1">
    <property type="entry name" value="UDP-N-ACETYLGLUCOSAMINE--PEPTIDE N-ACETYLGLUCOSAMINYLTRANSFERASE SPINDLY-RELATED"/>
    <property type="match status" value="1"/>
</dbReference>
<evidence type="ECO:0000256" key="3">
    <source>
        <dbReference type="PROSITE-ProRule" id="PRU00339"/>
    </source>
</evidence>
<dbReference type="InterPro" id="IPR019734">
    <property type="entry name" value="TPR_rpt"/>
</dbReference>
<dbReference type="Pfam" id="PF13181">
    <property type="entry name" value="TPR_8"/>
    <property type="match status" value="2"/>
</dbReference>
<evidence type="ECO:0000256" key="1">
    <source>
        <dbReference type="ARBA" id="ARBA00022737"/>
    </source>
</evidence>
<dbReference type="Gene3D" id="1.25.40.10">
    <property type="entry name" value="Tetratricopeptide repeat domain"/>
    <property type="match status" value="2"/>
</dbReference>
<proteinExistence type="predicted"/>
<evidence type="ECO:0000313" key="5">
    <source>
        <dbReference type="EMBL" id="QDT73405.1"/>
    </source>
</evidence>
<keyword evidence="6" id="KW-1185">Reference proteome</keyword>
<keyword evidence="5" id="KW-0449">Lipoprotein</keyword>
<dbReference type="Pfam" id="PF13414">
    <property type="entry name" value="TPR_11"/>
    <property type="match status" value="1"/>
</dbReference>
<gene>
    <name evidence="5" type="ORF">I41_25940</name>
</gene>
<dbReference type="OrthoDB" id="250076at2"/>
<dbReference type="RefSeq" id="WP_145433001.1">
    <property type="nucleotide sequence ID" value="NZ_CP036339.1"/>
</dbReference>
<evidence type="ECO:0000256" key="4">
    <source>
        <dbReference type="SAM" id="MobiDB-lite"/>
    </source>
</evidence>
<feature type="compositionally biased region" description="Low complexity" evidence="4">
    <location>
        <begin position="305"/>
        <end position="318"/>
    </location>
</feature>
<keyword evidence="1" id="KW-0677">Repeat</keyword>
<feature type="repeat" description="TPR" evidence="3">
    <location>
        <begin position="206"/>
        <end position="239"/>
    </location>
</feature>
<dbReference type="EMBL" id="CP036339">
    <property type="protein sequence ID" value="QDT73405.1"/>
    <property type="molecule type" value="Genomic_DNA"/>
</dbReference>